<dbReference type="Proteomes" id="UP000823910">
    <property type="component" value="Unassembled WGS sequence"/>
</dbReference>
<dbReference type="EMBL" id="DWWT01000078">
    <property type="protein sequence ID" value="HJC07310.1"/>
    <property type="molecule type" value="Genomic_DNA"/>
</dbReference>
<gene>
    <name evidence="1" type="ORF">H9704_14400</name>
</gene>
<accession>A0A9D2SID1</accession>
<organism evidence="1 2">
    <name type="scientific">Candidatus Enterocloster excrementipullorum</name>
    <dbReference type="NCBI Taxonomy" id="2838559"/>
    <lineage>
        <taxon>Bacteria</taxon>
        <taxon>Bacillati</taxon>
        <taxon>Bacillota</taxon>
        <taxon>Clostridia</taxon>
        <taxon>Lachnospirales</taxon>
        <taxon>Lachnospiraceae</taxon>
        <taxon>Enterocloster</taxon>
    </lineage>
</organism>
<dbReference type="GO" id="GO:0005829">
    <property type="term" value="C:cytosol"/>
    <property type="evidence" value="ECO:0007669"/>
    <property type="project" value="TreeGrafter"/>
</dbReference>
<dbReference type="Gene3D" id="2.60.120.370">
    <property type="entry name" value="YhcH/YjgK/YiaL"/>
    <property type="match status" value="1"/>
</dbReference>
<reference evidence="1" key="1">
    <citation type="journal article" date="2021" name="PeerJ">
        <title>Extensive microbial diversity within the chicken gut microbiome revealed by metagenomics and culture.</title>
        <authorList>
            <person name="Gilroy R."/>
            <person name="Ravi A."/>
            <person name="Getino M."/>
            <person name="Pursley I."/>
            <person name="Horton D.L."/>
            <person name="Alikhan N.F."/>
            <person name="Baker D."/>
            <person name="Gharbi K."/>
            <person name="Hall N."/>
            <person name="Watson M."/>
            <person name="Adriaenssens E.M."/>
            <person name="Foster-Nyarko E."/>
            <person name="Jarju S."/>
            <person name="Secka A."/>
            <person name="Antonio M."/>
            <person name="Oren A."/>
            <person name="Chaudhuri R.R."/>
            <person name="La Ragione R."/>
            <person name="Hildebrand F."/>
            <person name="Pallen M.J."/>
        </authorList>
    </citation>
    <scope>NUCLEOTIDE SEQUENCE</scope>
    <source>
        <strain evidence="1">CHK180-15479</strain>
    </source>
</reference>
<reference evidence="1" key="2">
    <citation type="submission" date="2021-04" db="EMBL/GenBank/DDBJ databases">
        <authorList>
            <person name="Gilroy R."/>
        </authorList>
    </citation>
    <scope>NUCLEOTIDE SEQUENCE</scope>
    <source>
        <strain evidence="1">CHK180-15479</strain>
    </source>
</reference>
<dbReference type="SUPFAM" id="SSF51197">
    <property type="entry name" value="Clavaminate synthase-like"/>
    <property type="match status" value="1"/>
</dbReference>
<dbReference type="InterPro" id="IPR004375">
    <property type="entry name" value="NanQ/TabA/YiaL"/>
</dbReference>
<evidence type="ECO:0000313" key="2">
    <source>
        <dbReference type="Proteomes" id="UP000823910"/>
    </source>
</evidence>
<dbReference type="Pfam" id="PF04074">
    <property type="entry name" value="DUF386"/>
    <property type="match status" value="1"/>
</dbReference>
<dbReference type="AlphaFoldDB" id="A0A9D2SID1"/>
<evidence type="ECO:0000313" key="1">
    <source>
        <dbReference type="EMBL" id="HJC07310.1"/>
    </source>
</evidence>
<protein>
    <submittedName>
        <fullName evidence="1">YhcH/YjgK/YiaL family protein</fullName>
    </submittedName>
</protein>
<sequence length="151" mass="17316">MLYANINQIDKHDYLAERFKKGYEFLRSADLMSLPVGRVDIDGDDVYASVQEYITLPDEECRYEAHDKYYDIQYVAAGREKFGCVKREGLTETESYDPEKDMVFFENPKYESYVVLEAGDCVVVAPEEAHKPKGQAGEAARVRKIVVKVRA</sequence>
<dbReference type="NCBIfam" id="TIGR00022">
    <property type="entry name" value="YhcH/YjgK/YiaL family protein"/>
    <property type="match status" value="1"/>
</dbReference>
<name>A0A9D2SID1_9FIRM</name>
<dbReference type="PANTHER" id="PTHR34986:SF1">
    <property type="entry name" value="PROTEIN YIAL"/>
    <property type="match status" value="1"/>
</dbReference>
<dbReference type="PANTHER" id="PTHR34986">
    <property type="entry name" value="EVOLVED BETA-GALACTOSIDASE SUBUNIT BETA"/>
    <property type="match status" value="1"/>
</dbReference>
<proteinExistence type="predicted"/>
<dbReference type="InterPro" id="IPR037012">
    <property type="entry name" value="NanQ/TabA/YiaL_sf"/>
</dbReference>
<comment type="caution">
    <text evidence="1">The sequence shown here is derived from an EMBL/GenBank/DDBJ whole genome shotgun (WGS) entry which is preliminary data.</text>
</comment>